<evidence type="ECO:0000259" key="10">
    <source>
        <dbReference type="Pfam" id="PF04652"/>
    </source>
</evidence>
<evidence type="ECO:0000256" key="2">
    <source>
        <dbReference type="ARBA" id="ARBA00004496"/>
    </source>
</evidence>
<dbReference type="GO" id="GO:0015031">
    <property type="term" value="P:protein transport"/>
    <property type="evidence" value="ECO:0007669"/>
    <property type="project" value="UniProtKB-KW"/>
</dbReference>
<protein>
    <recommendedName>
        <fullName evidence="14">Vta1 C-terminal domain-containing protein</fullName>
    </recommendedName>
</protein>
<keyword evidence="6" id="KW-0967">Endosome</keyword>
<dbReference type="Gene3D" id="1.25.40.270">
    <property type="entry name" value="Vacuolar protein sorting-associated protein vta1"/>
    <property type="match status" value="1"/>
</dbReference>
<dbReference type="OrthoDB" id="391137at2759"/>
<dbReference type="RefSeq" id="XP_001220487.1">
    <property type="nucleotide sequence ID" value="XM_001220486.1"/>
</dbReference>
<dbReference type="Pfam" id="PF18097">
    <property type="entry name" value="Vta1_C"/>
    <property type="match status" value="1"/>
</dbReference>
<organism evidence="12 13">
    <name type="scientific">Chaetomium globosum (strain ATCC 6205 / CBS 148.51 / DSM 1962 / NBRC 6347 / NRRL 1970)</name>
    <name type="common">Soil fungus</name>
    <dbReference type="NCBI Taxonomy" id="306901"/>
    <lineage>
        <taxon>Eukaryota</taxon>
        <taxon>Fungi</taxon>
        <taxon>Dikarya</taxon>
        <taxon>Ascomycota</taxon>
        <taxon>Pezizomycotina</taxon>
        <taxon>Sordariomycetes</taxon>
        <taxon>Sordariomycetidae</taxon>
        <taxon>Sordariales</taxon>
        <taxon>Chaetomiaceae</taxon>
        <taxon>Chaetomium</taxon>
    </lineage>
</organism>
<evidence type="ECO:0000313" key="13">
    <source>
        <dbReference type="Proteomes" id="UP000001056"/>
    </source>
</evidence>
<evidence type="ECO:0000259" key="11">
    <source>
        <dbReference type="Pfam" id="PF18097"/>
    </source>
</evidence>
<feature type="compositionally biased region" description="Low complexity" evidence="9">
    <location>
        <begin position="353"/>
        <end position="376"/>
    </location>
</feature>
<comment type="subcellular location">
    <subcellularLocation>
        <location evidence="2">Cytoplasm</location>
    </subcellularLocation>
    <subcellularLocation>
        <location evidence="1">Endosome membrane</location>
        <topology evidence="1">Peripheral membrane protein</topology>
    </subcellularLocation>
</comment>
<feature type="region of interest" description="Disordered" evidence="9">
    <location>
        <begin position="37"/>
        <end position="64"/>
    </location>
</feature>
<proteinExistence type="inferred from homology"/>
<dbReference type="Pfam" id="PF04652">
    <property type="entry name" value="Vta1"/>
    <property type="match status" value="1"/>
</dbReference>
<keyword evidence="5" id="KW-0963">Cytoplasm</keyword>
<feature type="compositionally biased region" description="Low complexity" evidence="9">
    <location>
        <begin position="323"/>
        <end position="335"/>
    </location>
</feature>
<dbReference type="GO" id="GO:0005771">
    <property type="term" value="C:multivesicular body"/>
    <property type="evidence" value="ECO:0007669"/>
    <property type="project" value="TreeGrafter"/>
</dbReference>
<feature type="compositionally biased region" description="Basic and acidic residues" evidence="9">
    <location>
        <begin position="196"/>
        <end position="211"/>
    </location>
</feature>
<evidence type="ECO:0000256" key="4">
    <source>
        <dbReference type="ARBA" id="ARBA00022448"/>
    </source>
</evidence>
<dbReference type="GO" id="GO:0010008">
    <property type="term" value="C:endosome membrane"/>
    <property type="evidence" value="ECO:0007669"/>
    <property type="project" value="UniProtKB-SubCell"/>
</dbReference>
<dbReference type="InterPro" id="IPR039431">
    <property type="entry name" value="Vta1/CALS_N"/>
</dbReference>
<feature type="domain" description="Vta1 C-terminal" evidence="11">
    <location>
        <begin position="418"/>
        <end position="452"/>
    </location>
</feature>
<dbReference type="AlphaFoldDB" id="Q2HET8"/>
<feature type="compositionally biased region" description="Polar residues" evidence="9">
    <location>
        <begin position="336"/>
        <end position="352"/>
    </location>
</feature>
<dbReference type="GeneID" id="4386408"/>
<dbReference type="InParanoid" id="Q2HET8"/>
<dbReference type="PANTHER" id="PTHR46009">
    <property type="entry name" value="VACUOLAR PROTEIN SORTING-ASSOCIATED PROTEIN VTA1 HOMOLOG"/>
    <property type="match status" value="1"/>
</dbReference>
<feature type="domain" description="Vta1/callose synthase N-terminal" evidence="10">
    <location>
        <begin position="76"/>
        <end position="196"/>
    </location>
</feature>
<evidence type="ECO:0000256" key="8">
    <source>
        <dbReference type="ARBA" id="ARBA00023136"/>
    </source>
</evidence>
<accession>Q2HET8</accession>
<dbReference type="Gene3D" id="1.20.5.420">
    <property type="entry name" value="Immunoglobulin FC, subunit C"/>
    <property type="match status" value="1"/>
</dbReference>
<dbReference type="PANTHER" id="PTHR46009:SF1">
    <property type="entry name" value="VACUOLAR PROTEIN SORTING-ASSOCIATED PROTEIN VTA1 HOMOLOG"/>
    <property type="match status" value="1"/>
</dbReference>
<dbReference type="VEuPathDB" id="FungiDB:CHGG_01266"/>
<keyword evidence="13" id="KW-1185">Reference proteome</keyword>
<gene>
    <name evidence="12" type="ORF">CHGG_01266</name>
</gene>
<dbReference type="Proteomes" id="UP000001056">
    <property type="component" value="Unassembled WGS sequence"/>
</dbReference>
<keyword evidence="7" id="KW-0653">Protein transport</keyword>
<dbReference type="OMA" id="AYWCEYH"/>
<reference evidence="13" key="1">
    <citation type="journal article" date="2015" name="Genome Announc.">
        <title>Draft genome sequence of the cellulolytic fungus Chaetomium globosum.</title>
        <authorList>
            <person name="Cuomo C.A."/>
            <person name="Untereiner W.A."/>
            <person name="Ma L.-J."/>
            <person name="Grabherr M."/>
            <person name="Birren B.W."/>
        </authorList>
    </citation>
    <scope>NUCLEOTIDE SEQUENCE [LARGE SCALE GENOMIC DNA]</scope>
    <source>
        <strain evidence="13">ATCC 6205 / CBS 148.51 / DSM 1962 / NBRC 6347 / NRRL 1970</strain>
    </source>
</reference>
<evidence type="ECO:0000256" key="6">
    <source>
        <dbReference type="ARBA" id="ARBA00022753"/>
    </source>
</evidence>
<dbReference type="eggNOG" id="KOG0917">
    <property type="taxonomic scope" value="Eukaryota"/>
</dbReference>
<keyword evidence="4" id="KW-0813">Transport</keyword>
<dbReference type="EMBL" id="CH408029">
    <property type="protein sequence ID" value="EAQ93031.1"/>
    <property type="molecule type" value="Genomic_DNA"/>
</dbReference>
<dbReference type="InterPro" id="IPR023175">
    <property type="entry name" value="Vta1/CALS_N_sf"/>
</dbReference>
<evidence type="ECO:0000256" key="5">
    <source>
        <dbReference type="ARBA" id="ARBA00022490"/>
    </source>
</evidence>
<dbReference type="InterPro" id="IPR041212">
    <property type="entry name" value="Vta1_C"/>
</dbReference>
<feature type="region of interest" description="Disordered" evidence="9">
    <location>
        <begin position="196"/>
        <end position="401"/>
    </location>
</feature>
<dbReference type="GO" id="GO:0032511">
    <property type="term" value="P:late endosome to vacuole transport via multivesicular body sorting pathway"/>
    <property type="evidence" value="ECO:0007669"/>
    <property type="project" value="InterPro"/>
</dbReference>
<evidence type="ECO:0000256" key="1">
    <source>
        <dbReference type="ARBA" id="ARBA00004481"/>
    </source>
</evidence>
<evidence type="ECO:0008006" key="14">
    <source>
        <dbReference type="Google" id="ProtNLM"/>
    </source>
</evidence>
<dbReference type="STRING" id="306901.Q2HET8"/>
<name>Q2HET8_CHAGB</name>
<evidence type="ECO:0000256" key="7">
    <source>
        <dbReference type="ARBA" id="ARBA00022927"/>
    </source>
</evidence>
<sequence>MQSLASQQRGNGCACSNATWIQRLEIQAGIFPSSAKEHISNAARAGATHDREPPGEKSKLGPRAFEGMAGPNIVGEYWAVNQILAKQLHTTDEDILNYTTNLMDKLEQTKSEHATEDAITDDLAGQAYVEQFAQETLDRAERVVKANRVTQQTATTFDAAATFFHVANIWGPVDQETQQKIKYAKWNAARIVKAIRDGNDPNESNPRHEEAPQPELDPNDPAVQSLGGASPNTGPRPVTVEDVPDSETTKDASGVSLPHSPVLGEPSPISDGGLQLPGVPTDMAEPSPSSYFGPEASITPPPQHPSYSQASPSLPAPPTGWAPSQQSPTTSLPPTAWQQGPVSPTDSGFYQQPSAPTTIPPTFATSPPSTAAVASPPVSPPTNPYYSNTTRPTAPPVAPPVSYAPVQSGGFTTDEAAMVGAQKHAKWAISALNFEDVPTAVRELRDALRLLGAT</sequence>
<feature type="compositionally biased region" description="Basic and acidic residues" evidence="9">
    <location>
        <begin position="47"/>
        <end position="59"/>
    </location>
</feature>
<evidence type="ECO:0000256" key="9">
    <source>
        <dbReference type="SAM" id="MobiDB-lite"/>
    </source>
</evidence>
<dbReference type="HOGENOM" id="CLU_030378_0_0_1"/>
<evidence type="ECO:0000313" key="12">
    <source>
        <dbReference type="EMBL" id="EAQ93031.1"/>
    </source>
</evidence>
<keyword evidence="8" id="KW-0472">Membrane</keyword>
<evidence type="ECO:0000256" key="3">
    <source>
        <dbReference type="ARBA" id="ARBA00007895"/>
    </source>
</evidence>
<dbReference type="InterPro" id="IPR044538">
    <property type="entry name" value="Vta1-like"/>
</dbReference>
<comment type="similarity">
    <text evidence="3">Belongs to the VTA1 family.</text>
</comment>